<dbReference type="RefSeq" id="WP_190254017.1">
    <property type="nucleotide sequence ID" value="NZ_BMPI01000038.1"/>
</dbReference>
<sequence>MNSRQSGPYAHRPGEAGRGPGARPPRTAGVRVAINGFGRIGRSVMRAALATPDVTIVAVNDLMPVPLAAWLLRRDSTFGALPWNVTSVPGGLLVDGDRRTEVLNRPDRATLPWRDLGIDVVVEATRPRPGRRAAEAHLASGARAVILPHFDADADATFVVGLNEHSYDPARHHVVSNGSCPVNCIGLVLAVLDCAFGVEAASSLTTHAYTTSQSLLDATAAGRLARGAPFNLVPVEDPTARHVGQVLPRLAGRVDGLVVRVPVPGGCLAGLAVRLGRAASPGEVNAALRSSRFGGLLEYSEEPLVSSDVLGSTASGIVDAGLTRTVGPLCGVSAWFDNETAFAARTVDLCRAIGFSLRSSRA</sequence>
<dbReference type="AlphaFoldDB" id="A0A917X277"/>
<keyword evidence="10" id="KW-1185">Reference proteome</keyword>
<dbReference type="InterPro" id="IPR020828">
    <property type="entry name" value="GlycerAld_3-P_DH_NAD(P)-bd"/>
</dbReference>
<evidence type="ECO:0000256" key="3">
    <source>
        <dbReference type="PIRSR" id="PIRSR000149-1"/>
    </source>
</evidence>
<evidence type="ECO:0000256" key="6">
    <source>
        <dbReference type="RuleBase" id="RU000397"/>
    </source>
</evidence>
<accession>A0A917X277</accession>
<feature type="region of interest" description="Disordered" evidence="7">
    <location>
        <begin position="1"/>
        <end position="27"/>
    </location>
</feature>
<dbReference type="InterPro" id="IPR036291">
    <property type="entry name" value="NAD(P)-bd_dom_sf"/>
</dbReference>
<keyword evidence="4" id="KW-0520">NAD</keyword>
<dbReference type="Gene3D" id="3.30.360.10">
    <property type="entry name" value="Dihydrodipicolinate Reductase, domain 2"/>
    <property type="match status" value="1"/>
</dbReference>
<dbReference type="SUPFAM" id="SSF55347">
    <property type="entry name" value="Glyceraldehyde-3-phosphate dehydrogenase-like, C-terminal domain"/>
    <property type="match status" value="1"/>
</dbReference>
<dbReference type="SMART" id="SM00846">
    <property type="entry name" value="Gp_dh_N"/>
    <property type="match status" value="1"/>
</dbReference>
<dbReference type="SUPFAM" id="SSF51735">
    <property type="entry name" value="NAD(P)-binding Rossmann-fold domains"/>
    <property type="match status" value="1"/>
</dbReference>
<protein>
    <submittedName>
        <fullName evidence="9">Glyceraldehyde-3-phosphate dehydrogenase</fullName>
    </submittedName>
</protein>
<dbReference type="EMBL" id="BMPI01000038">
    <property type="protein sequence ID" value="GGM56055.1"/>
    <property type="molecule type" value="Genomic_DNA"/>
</dbReference>
<feature type="domain" description="Glyceraldehyde 3-phosphate dehydrogenase NAD(P) binding" evidence="8">
    <location>
        <begin position="30"/>
        <end position="180"/>
    </location>
</feature>
<dbReference type="Pfam" id="PF02800">
    <property type="entry name" value="Gp_dh_C"/>
    <property type="match status" value="1"/>
</dbReference>
<evidence type="ECO:0000313" key="10">
    <source>
        <dbReference type="Proteomes" id="UP000642070"/>
    </source>
</evidence>
<feature type="site" description="Activates thiol group during catalysis" evidence="5">
    <location>
        <position position="207"/>
    </location>
</feature>
<evidence type="ECO:0000256" key="7">
    <source>
        <dbReference type="SAM" id="MobiDB-lite"/>
    </source>
</evidence>
<evidence type="ECO:0000256" key="1">
    <source>
        <dbReference type="ARBA" id="ARBA00007406"/>
    </source>
</evidence>
<feature type="binding site" evidence="4">
    <location>
        <position position="61"/>
    </location>
    <ligand>
        <name>NAD(+)</name>
        <dbReference type="ChEBI" id="CHEBI:57540"/>
    </ligand>
</feature>
<dbReference type="FunFam" id="3.40.50.720:FF:000001">
    <property type="entry name" value="Glyceraldehyde-3-phosphate dehydrogenase"/>
    <property type="match status" value="1"/>
</dbReference>
<dbReference type="GO" id="GO:0051287">
    <property type="term" value="F:NAD binding"/>
    <property type="evidence" value="ECO:0007669"/>
    <property type="project" value="InterPro"/>
</dbReference>
<dbReference type="Gene3D" id="3.40.50.720">
    <property type="entry name" value="NAD(P)-binding Rossmann-like Domain"/>
    <property type="match status" value="1"/>
</dbReference>
<evidence type="ECO:0000313" key="9">
    <source>
        <dbReference type="EMBL" id="GGM56055.1"/>
    </source>
</evidence>
<dbReference type="InterPro" id="IPR020829">
    <property type="entry name" value="GlycerAld_3-P_DH_cat"/>
</dbReference>
<dbReference type="CDD" id="cd05214">
    <property type="entry name" value="GAPDH_I_N"/>
    <property type="match status" value="1"/>
</dbReference>
<dbReference type="Pfam" id="PF00044">
    <property type="entry name" value="Gp_dh_N"/>
    <property type="match status" value="1"/>
</dbReference>
<organism evidence="9 10">
    <name type="scientific">Dactylosporangium sucinum</name>
    <dbReference type="NCBI Taxonomy" id="1424081"/>
    <lineage>
        <taxon>Bacteria</taxon>
        <taxon>Bacillati</taxon>
        <taxon>Actinomycetota</taxon>
        <taxon>Actinomycetes</taxon>
        <taxon>Micromonosporales</taxon>
        <taxon>Micromonosporaceae</taxon>
        <taxon>Dactylosporangium</taxon>
    </lineage>
</organism>
<dbReference type="PIRSF" id="PIRSF000149">
    <property type="entry name" value="GAP_DH"/>
    <property type="match status" value="1"/>
</dbReference>
<proteinExistence type="inferred from homology"/>
<reference evidence="9" key="1">
    <citation type="journal article" date="2014" name="Int. J. Syst. Evol. Microbiol.">
        <title>Complete genome sequence of Corynebacterium casei LMG S-19264T (=DSM 44701T), isolated from a smear-ripened cheese.</title>
        <authorList>
            <consortium name="US DOE Joint Genome Institute (JGI-PGF)"/>
            <person name="Walter F."/>
            <person name="Albersmeier A."/>
            <person name="Kalinowski J."/>
            <person name="Ruckert C."/>
        </authorList>
    </citation>
    <scope>NUCLEOTIDE SEQUENCE</scope>
    <source>
        <strain evidence="9">JCM 19831</strain>
    </source>
</reference>
<dbReference type="PRINTS" id="PR00078">
    <property type="entry name" value="G3PDHDRGNASE"/>
</dbReference>
<gene>
    <name evidence="9" type="primary">gapA</name>
    <name evidence="9" type="ORF">GCM10007977_067150</name>
</gene>
<keyword evidence="2" id="KW-0560">Oxidoreductase</keyword>
<evidence type="ECO:0000256" key="4">
    <source>
        <dbReference type="PIRSR" id="PIRSR000149-3"/>
    </source>
</evidence>
<name>A0A917X277_9ACTN</name>
<dbReference type="PANTHER" id="PTHR43148">
    <property type="entry name" value="GLYCERALDEHYDE-3-PHOSPHATE DEHYDROGENASE 2"/>
    <property type="match status" value="1"/>
</dbReference>
<feature type="active site" description="Nucleophile" evidence="3">
    <location>
        <position position="180"/>
    </location>
</feature>
<feature type="binding site" evidence="4">
    <location>
        <position position="338"/>
    </location>
    <ligand>
        <name>NAD(+)</name>
        <dbReference type="ChEBI" id="CHEBI:57540"/>
    </ligand>
</feature>
<evidence type="ECO:0000256" key="2">
    <source>
        <dbReference type="ARBA" id="ARBA00023002"/>
    </source>
</evidence>
<evidence type="ECO:0000259" key="8">
    <source>
        <dbReference type="SMART" id="SM00846"/>
    </source>
</evidence>
<dbReference type="Proteomes" id="UP000642070">
    <property type="component" value="Unassembled WGS sequence"/>
</dbReference>
<dbReference type="GO" id="GO:0016620">
    <property type="term" value="F:oxidoreductase activity, acting on the aldehyde or oxo group of donors, NAD or NADP as acceptor"/>
    <property type="evidence" value="ECO:0007669"/>
    <property type="project" value="InterPro"/>
</dbReference>
<keyword evidence="4" id="KW-0547">Nucleotide-binding</keyword>
<reference evidence="9" key="2">
    <citation type="submission" date="2020-09" db="EMBL/GenBank/DDBJ databases">
        <authorList>
            <person name="Sun Q."/>
            <person name="Ohkuma M."/>
        </authorList>
    </citation>
    <scope>NUCLEOTIDE SEQUENCE</scope>
    <source>
        <strain evidence="9">JCM 19831</strain>
    </source>
</reference>
<feature type="binding site" evidence="4">
    <location>
        <begin position="39"/>
        <end position="40"/>
    </location>
    <ligand>
        <name>NAD(+)</name>
        <dbReference type="ChEBI" id="CHEBI:57540"/>
    </ligand>
</feature>
<comment type="similarity">
    <text evidence="1 6">Belongs to the glyceraldehyde-3-phosphate dehydrogenase family.</text>
</comment>
<comment type="caution">
    <text evidence="9">The sequence shown here is derived from an EMBL/GenBank/DDBJ whole genome shotgun (WGS) entry which is preliminary data.</text>
</comment>
<dbReference type="InterPro" id="IPR020831">
    <property type="entry name" value="GlycerAld/Erythrose_P_DH"/>
</dbReference>
<evidence type="ECO:0000256" key="5">
    <source>
        <dbReference type="PIRSR" id="PIRSR000149-4"/>
    </source>
</evidence>